<accession>A0A2N5LZZ2</accession>
<evidence type="ECO:0000259" key="13">
    <source>
        <dbReference type="Pfam" id="PF08546"/>
    </source>
</evidence>
<dbReference type="InterPro" id="IPR036291">
    <property type="entry name" value="NAD(P)-bd_dom_sf"/>
</dbReference>
<evidence type="ECO:0000256" key="2">
    <source>
        <dbReference type="ARBA" id="ARBA00004994"/>
    </source>
</evidence>
<comment type="function">
    <text evidence="1 11">Catalyzes the NADPH-dependent reduction of ketopantoate into pantoic acid.</text>
</comment>
<dbReference type="OrthoDB" id="9800163at2"/>
<comment type="pathway">
    <text evidence="2 11">Cofactor biosynthesis; (R)-pantothenate biosynthesis; (R)-pantoate from 3-methyl-2-oxobutanoate: step 2/2.</text>
</comment>
<keyword evidence="15" id="KW-1185">Reference proteome</keyword>
<sequence length="294" mass="32864">MKIGIIGGGSIGLLFAAYLSRDYNVTIYTRTERQADVICKQGLQLILGETVSSTMVEALPIREMKTGADLLIVCVKSYHLKDVLSYLRDNRAALLFVQNGMSHLSQVEKLPHHNIGIGIVEHGALKLNDHTIKHTGLGVTRAAAFRGHADLYKLKADKNLFPLVMEQDYYEMMLKKLIVNACINPLTAVLGAANGELLKNTHYYKLFQTLTEEVTGIFNVSKADMQEYIEGICRKTALNKSSMLRDIEEKRVTEIDAILGFVMEQASIRKKEPALSKLLYTMVKGKELQGEEMD</sequence>
<feature type="domain" description="Ketopantoate reductase N-terminal" evidence="12">
    <location>
        <begin position="3"/>
        <end position="145"/>
    </location>
</feature>
<dbReference type="UniPathway" id="UPA00028">
    <property type="reaction ID" value="UER00004"/>
</dbReference>
<dbReference type="Gene3D" id="3.40.50.720">
    <property type="entry name" value="NAD(P)-binding Rossmann-like Domain"/>
    <property type="match status" value="1"/>
</dbReference>
<evidence type="ECO:0000256" key="11">
    <source>
        <dbReference type="RuleBase" id="RU362068"/>
    </source>
</evidence>
<dbReference type="NCBIfam" id="TIGR00745">
    <property type="entry name" value="apbA_panE"/>
    <property type="match status" value="1"/>
</dbReference>
<dbReference type="InterPro" id="IPR013752">
    <property type="entry name" value="KPA_reductase"/>
</dbReference>
<evidence type="ECO:0000256" key="7">
    <source>
        <dbReference type="ARBA" id="ARBA00022857"/>
    </source>
</evidence>
<dbReference type="InterPro" id="IPR008927">
    <property type="entry name" value="6-PGluconate_DH-like_C_sf"/>
</dbReference>
<evidence type="ECO:0000256" key="1">
    <source>
        <dbReference type="ARBA" id="ARBA00002919"/>
    </source>
</evidence>
<dbReference type="NCBIfam" id="NF005093">
    <property type="entry name" value="PRK06522.2-4"/>
    <property type="match status" value="1"/>
</dbReference>
<dbReference type="InterPro" id="IPR050838">
    <property type="entry name" value="Ketopantoate_reductase"/>
</dbReference>
<feature type="domain" description="Ketopantoate reductase C-terminal" evidence="13">
    <location>
        <begin position="171"/>
        <end position="287"/>
    </location>
</feature>
<dbReference type="GO" id="GO:0005737">
    <property type="term" value="C:cytoplasm"/>
    <property type="evidence" value="ECO:0007669"/>
    <property type="project" value="TreeGrafter"/>
</dbReference>
<evidence type="ECO:0000256" key="10">
    <source>
        <dbReference type="ARBA" id="ARBA00048793"/>
    </source>
</evidence>
<comment type="similarity">
    <text evidence="3 11">Belongs to the ketopantoate reductase family.</text>
</comment>
<dbReference type="EC" id="1.1.1.169" evidence="4 11"/>
<dbReference type="GO" id="GO:0015940">
    <property type="term" value="P:pantothenate biosynthetic process"/>
    <property type="evidence" value="ECO:0007669"/>
    <property type="project" value="UniProtKB-UniPathway"/>
</dbReference>
<organism evidence="14 15">
    <name type="scientific">Peribacillus deserti</name>
    <dbReference type="NCBI Taxonomy" id="673318"/>
    <lineage>
        <taxon>Bacteria</taxon>
        <taxon>Bacillati</taxon>
        <taxon>Bacillota</taxon>
        <taxon>Bacilli</taxon>
        <taxon>Bacillales</taxon>
        <taxon>Bacillaceae</taxon>
        <taxon>Peribacillus</taxon>
    </lineage>
</organism>
<evidence type="ECO:0000313" key="15">
    <source>
        <dbReference type="Proteomes" id="UP000234748"/>
    </source>
</evidence>
<comment type="caution">
    <text evidence="14">The sequence shown here is derived from an EMBL/GenBank/DDBJ whole genome shotgun (WGS) entry which is preliminary data.</text>
</comment>
<dbReference type="Proteomes" id="UP000234748">
    <property type="component" value="Unassembled WGS sequence"/>
</dbReference>
<evidence type="ECO:0000256" key="9">
    <source>
        <dbReference type="ARBA" id="ARBA00032024"/>
    </source>
</evidence>
<dbReference type="Pfam" id="PF08546">
    <property type="entry name" value="ApbA_C"/>
    <property type="match status" value="1"/>
</dbReference>
<dbReference type="SUPFAM" id="SSF51735">
    <property type="entry name" value="NAD(P)-binding Rossmann-fold domains"/>
    <property type="match status" value="1"/>
</dbReference>
<evidence type="ECO:0000256" key="5">
    <source>
        <dbReference type="ARBA" id="ARBA00019465"/>
    </source>
</evidence>
<dbReference type="RefSeq" id="WP_101645629.1">
    <property type="nucleotide sequence ID" value="NZ_PGUY01000084.1"/>
</dbReference>
<evidence type="ECO:0000256" key="3">
    <source>
        <dbReference type="ARBA" id="ARBA00007870"/>
    </source>
</evidence>
<evidence type="ECO:0000313" key="14">
    <source>
        <dbReference type="EMBL" id="PLT27684.1"/>
    </source>
</evidence>
<dbReference type="SUPFAM" id="SSF48179">
    <property type="entry name" value="6-phosphogluconate dehydrogenase C-terminal domain-like"/>
    <property type="match status" value="1"/>
</dbReference>
<proteinExistence type="inferred from homology"/>
<dbReference type="Pfam" id="PF02558">
    <property type="entry name" value="ApbA"/>
    <property type="match status" value="1"/>
</dbReference>
<protein>
    <recommendedName>
        <fullName evidence="5 11">2-dehydropantoate 2-reductase</fullName>
        <ecNumber evidence="4 11">1.1.1.169</ecNumber>
    </recommendedName>
    <alternativeName>
        <fullName evidence="9 11">Ketopantoate reductase</fullName>
    </alternativeName>
</protein>
<dbReference type="InterPro" id="IPR013332">
    <property type="entry name" value="KPR_N"/>
</dbReference>
<keyword evidence="6 11" id="KW-0566">Pantothenate biosynthesis</keyword>
<dbReference type="EMBL" id="PGUY01000084">
    <property type="protein sequence ID" value="PLT27684.1"/>
    <property type="molecule type" value="Genomic_DNA"/>
</dbReference>
<name>A0A2N5LZZ2_9BACI</name>
<evidence type="ECO:0000259" key="12">
    <source>
        <dbReference type="Pfam" id="PF02558"/>
    </source>
</evidence>
<keyword evidence="7 11" id="KW-0521">NADP</keyword>
<evidence type="ECO:0000256" key="8">
    <source>
        <dbReference type="ARBA" id="ARBA00023002"/>
    </source>
</evidence>
<dbReference type="InterPro" id="IPR013328">
    <property type="entry name" value="6PGD_dom2"/>
</dbReference>
<evidence type="ECO:0000256" key="4">
    <source>
        <dbReference type="ARBA" id="ARBA00013014"/>
    </source>
</evidence>
<dbReference type="PANTHER" id="PTHR43765">
    <property type="entry name" value="2-DEHYDROPANTOATE 2-REDUCTASE-RELATED"/>
    <property type="match status" value="1"/>
</dbReference>
<reference evidence="14 15" key="1">
    <citation type="submission" date="2017-11" db="EMBL/GenBank/DDBJ databases">
        <title>Comparitive Functional Genomics of Dry Heat Resistant strains isolated from the Viking Spacecraft.</title>
        <authorList>
            <person name="Seuylemezian A."/>
            <person name="Cooper K."/>
            <person name="Vaishampayan P."/>
        </authorList>
    </citation>
    <scope>NUCLEOTIDE SEQUENCE [LARGE SCALE GENOMIC DNA]</scope>
    <source>
        <strain evidence="14 15">V1-29</strain>
    </source>
</reference>
<dbReference type="InterPro" id="IPR003710">
    <property type="entry name" value="ApbA"/>
</dbReference>
<dbReference type="GO" id="GO:0050661">
    <property type="term" value="F:NADP binding"/>
    <property type="evidence" value="ECO:0007669"/>
    <property type="project" value="TreeGrafter"/>
</dbReference>
<keyword evidence="8 11" id="KW-0560">Oxidoreductase</keyword>
<evidence type="ECO:0000256" key="6">
    <source>
        <dbReference type="ARBA" id="ARBA00022655"/>
    </source>
</evidence>
<comment type="catalytic activity">
    <reaction evidence="10 11">
        <text>(R)-pantoate + NADP(+) = 2-dehydropantoate + NADPH + H(+)</text>
        <dbReference type="Rhea" id="RHEA:16233"/>
        <dbReference type="ChEBI" id="CHEBI:11561"/>
        <dbReference type="ChEBI" id="CHEBI:15378"/>
        <dbReference type="ChEBI" id="CHEBI:15980"/>
        <dbReference type="ChEBI" id="CHEBI:57783"/>
        <dbReference type="ChEBI" id="CHEBI:58349"/>
        <dbReference type="EC" id="1.1.1.169"/>
    </reaction>
</comment>
<dbReference type="AlphaFoldDB" id="A0A2N5LZZ2"/>
<dbReference type="Gene3D" id="1.10.1040.10">
    <property type="entry name" value="N-(1-d-carboxylethyl)-l-norvaline Dehydrogenase, domain 2"/>
    <property type="match status" value="1"/>
</dbReference>
<gene>
    <name evidence="14" type="ORF">CUU66_22460</name>
</gene>
<dbReference type="PANTHER" id="PTHR43765:SF2">
    <property type="entry name" value="2-DEHYDROPANTOATE 2-REDUCTASE"/>
    <property type="match status" value="1"/>
</dbReference>
<dbReference type="GO" id="GO:0008677">
    <property type="term" value="F:2-dehydropantoate 2-reductase activity"/>
    <property type="evidence" value="ECO:0007669"/>
    <property type="project" value="UniProtKB-EC"/>
</dbReference>